<reference evidence="6" key="1">
    <citation type="submission" date="2015-12" db="EMBL/GenBank/DDBJ databases">
        <authorList>
            <person name="Shamseldin A."/>
            <person name="Moawad H."/>
            <person name="Abd El-Rahim W.M."/>
            <person name="Sadowsky M.J."/>
        </authorList>
    </citation>
    <scope>NUCLEOTIDE SEQUENCE [LARGE SCALE GENOMIC DNA]</scope>
    <source>
        <strain evidence="6">CD08_7</strain>
    </source>
</reference>
<proteinExistence type="predicted"/>
<dbReference type="Pfam" id="PF00440">
    <property type="entry name" value="TetR_N"/>
    <property type="match status" value="1"/>
</dbReference>
<evidence type="ECO:0000256" key="3">
    <source>
        <dbReference type="ARBA" id="ARBA00023163"/>
    </source>
</evidence>
<dbReference type="EMBL" id="LQBM01000002">
    <property type="protein sequence ID" value="KUG59577.1"/>
    <property type="molecule type" value="Genomic_DNA"/>
</dbReference>
<dbReference type="InterPro" id="IPR050109">
    <property type="entry name" value="HTH-type_TetR-like_transc_reg"/>
</dbReference>
<keyword evidence="8" id="KW-1185">Reference proteome</keyword>
<feature type="domain" description="HTH tetR-type" evidence="5">
    <location>
        <begin position="13"/>
        <end position="73"/>
    </location>
</feature>
<sequence length="203" mass="22227">MQENLTQRKRNQRDTWNAIHQAAFALASAGGPGAVTVDEIASRAGVSRRTFFNYFPVKEDAVLGTRTAELDPAVVERFHASTEDELTRVVHLFVSVVRTCLPEETAAQRRAIIAEHPQLRARLAELLAQVEGLVYSAVHDEADQGVMQLPEGAGAHAFEALLALAGGITKFAFSRYHESGAESLDPFIGETIALFRKVVETTR</sequence>
<reference evidence="8" key="2">
    <citation type="submission" date="2015-12" db="EMBL/GenBank/DDBJ databases">
        <authorList>
            <person name="Nair G.R."/>
            <person name="Kaur G."/>
            <person name="Mayilraj S."/>
        </authorList>
    </citation>
    <scope>NUCLEOTIDE SEQUENCE [LARGE SCALE GENOMIC DNA]</scope>
    <source>
        <strain evidence="8">CD08_7</strain>
    </source>
</reference>
<evidence type="ECO:0000256" key="1">
    <source>
        <dbReference type="ARBA" id="ARBA00023015"/>
    </source>
</evidence>
<dbReference type="AlphaFoldDB" id="A0A0W8II19"/>
<keyword evidence="3" id="KW-0804">Transcription</keyword>
<protein>
    <submittedName>
        <fullName evidence="7">AcrR family transcriptional regulator</fullName>
    </submittedName>
</protein>
<dbReference type="InterPro" id="IPR009057">
    <property type="entry name" value="Homeodomain-like_sf"/>
</dbReference>
<evidence type="ECO:0000313" key="9">
    <source>
        <dbReference type="Proteomes" id="UP000546252"/>
    </source>
</evidence>
<reference evidence="7 9" key="3">
    <citation type="submission" date="2020-08" db="EMBL/GenBank/DDBJ databases">
        <title>Sequencing the genomes of 1000 actinobacteria strains.</title>
        <authorList>
            <person name="Klenk H.-P."/>
        </authorList>
    </citation>
    <scope>NUCLEOTIDE SEQUENCE [LARGE SCALE GENOMIC DNA]</scope>
    <source>
        <strain evidence="7 9">DSM 19081</strain>
    </source>
</reference>
<dbReference type="InterPro" id="IPR001647">
    <property type="entry name" value="HTH_TetR"/>
</dbReference>
<dbReference type="STRING" id="317018.AVL63_10605"/>
<dbReference type="SUPFAM" id="SSF46689">
    <property type="entry name" value="Homeodomain-like"/>
    <property type="match status" value="1"/>
</dbReference>
<evidence type="ECO:0000313" key="8">
    <source>
        <dbReference type="Proteomes" id="UP000054023"/>
    </source>
</evidence>
<evidence type="ECO:0000259" key="5">
    <source>
        <dbReference type="PROSITE" id="PS50977"/>
    </source>
</evidence>
<evidence type="ECO:0000256" key="2">
    <source>
        <dbReference type="ARBA" id="ARBA00023125"/>
    </source>
</evidence>
<dbReference type="Proteomes" id="UP000054023">
    <property type="component" value="Unassembled WGS sequence"/>
</dbReference>
<keyword evidence="1" id="KW-0805">Transcription regulation</keyword>
<evidence type="ECO:0000256" key="4">
    <source>
        <dbReference type="PROSITE-ProRule" id="PRU00335"/>
    </source>
</evidence>
<dbReference type="Gene3D" id="1.10.357.10">
    <property type="entry name" value="Tetracycline Repressor, domain 2"/>
    <property type="match status" value="1"/>
</dbReference>
<dbReference type="PROSITE" id="PS50977">
    <property type="entry name" value="HTH_TETR_2"/>
    <property type="match status" value="1"/>
</dbReference>
<organism evidence="6 8">
    <name type="scientific">Nesterenkonia jeotgali</name>
    <dbReference type="NCBI Taxonomy" id="317018"/>
    <lineage>
        <taxon>Bacteria</taxon>
        <taxon>Bacillati</taxon>
        <taxon>Actinomycetota</taxon>
        <taxon>Actinomycetes</taxon>
        <taxon>Micrococcales</taxon>
        <taxon>Micrococcaceae</taxon>
        <taxon>Nesterenkonia</taxon>
    </lineage>
</organism>
<dbReference type="PANTHER" id="PTHR30055">
    <property type="entry name" value="HTH-TYPE TRANSCRIPTIONAL REGULATOR RUTR"/>
    <property type="match status" value="1"/>
</dbReference>
<dbReference type="RefSeq" id="WP_058887812.1">
    <property type="nucleotide sequence ID" value="NZ_BAAAKT010000004.1"/>
</dbReference>
<dbReference type="PANTHER" id="PTHR30055:SF238">
    <property type="entry name" value="MYCOFACTOCIN BIOSYNTHESIS TRANSCRIPTIONAL REGULATOR MFTR-RELATED"/>
    <property type="match status" value="1"/>
</dbReference>
<accession>A0A0W8II19</accession>
<comment type="caution">
    <text evidence="6">The sequence shown here is derived from an EMBL/GenBank/DDBJ whole genome shotgun (WGS) entry which is preliminary data.</text>
</comment>
<feature type="DNA-binding region" description="H-T-H motif" evidence="4">
    <location>
        <begin position="36"/>
        <end position="55"/>
    </location>
</feature>
<dbReference type="GO" id="GO:0003700">
    <property type="term" value="F:DNA-binding transcription factor activity"/>
    <property type="evidence" value="ECO:0007669"/>
    <property type="project" value="TreeGrafter"/>
</dbReference>
<evidence type="ECO:0000313" key="6">
    <source>
        <dbReference type="EMBL" id="KUG59577.1"/>
    </source>
</evidence>
<dbReference type="EMBL" id="JACJIH010000001">
    <property type="protein sequence ID" value="MBA8922201.1"/>
    <property type="molecule type" value="Genomic_DNA"/>
</dbReference>
<gene>
    <name evidence="6" type="ORF">AVL63_10605</name>
    <name evidence="7" type="ORF">HNR24_002134</name>
</gene>
<name>A0A0W8II19_9MICC</name>
<dbReference type="Proteomes" id="UP000546252">
    <property type="component" value="Unassembled WGS sequence"/>
</dbReference>
<evidence type="ECO:0000313" key="7">
    <source>
        <dbReference type="EMBL" id="MBA8922201.1"/>
    </source>
</evidence>
<keyword evidence="2 4" id="KW-0238">DNA-binding</keyword>
<dbReference type="GO" id="GO:0000976">
    <property type="term" value="F:transcription cis-regulatory region binding"/>
    <property type="evidence" value="ECO:0007669"/>
    <property type="project" value="TreeGrafter"/>
</dbReference>